<keyword evidence="1 5" id="KW-0436">Ligase</keyword>
<feature type="binding site" evidence="5">
    <location>
        <begin position="151"/>
        <end position="157"/>
    </location>
    <ligand>
        <name>ATP</name>
        <dbReference type="ChEBI" id="CHEBI:30616"/>
    </ligand>
</feature>
<dbReference type="PANTHER" id="PTHR11609:SF5">
    <property type="entry name" value="PHOSPHORIBOSYLAMINOIMIDAZOLE CARBOXYLASE"/>
    <property type="match status" value="1"/>
</dbReference>
<dbReference type="GO" id="GO:0034028">
    <property type="term" value="F:5-(carboxyamino)imidazole ribonucleotide synthase activity"/>
    <property type="evidence" value="ECO:0007669"/>
    <property type="project" value="UniProtKB-UniRule"/>
</dbReference>
<evidence type="ECO:0000259" key="7">
    <source>
        <dbReference type="PROSITE" id="PS50975"/>
    </source>
</evidence>
<dbReference type="Gene3D" id="3.30.1490.20">
    <property type="entry name" value="ATP-grasp fold, A domain"/>
    <property type="match status" value="1"/>
</dbReference>
<dbReference type="NCBIfam" id="NF004676">
    <property type="entry name" value="PRK06019.1-2"/>
    <property type="match status" value="1"/>
</dbReference>
<evidence type="ECO:0000256" key="6">
    <source>
        <dbReference type="RuleBase" id="RU361200"/>
    </source>
</evidence>
<dbReference type="FunFam" id="3.30.1490.20:FF:000015">
    <property type="entry name" value="N5-carboxyaminoimidazole ribonucleotide synthase"/>
    <property type="match status" value="1"/>
</dbReference>
<feature type="binding site" evidence="5">
    <location>
        <begin position="266"/>
        <end position="267"/>
    </location>
    <ligand>
        <name>ATP</name>
        <dbReference type="ChEBI" id="CHEBI:30616"/>
    </ligand>
</feature>
<protein>
    <recommendedName>
        <fullName evidence="5 6">N5-carboxyaminoimidazole ribonucleotide synthase</fullName>
        <shortName evidence="5 6">N5-CAIR synthase</shortName>
        <ecNumber evidence="5 6">6.3.4.18</ecNumber>
    </recommendedName>
    <alternativeName>
        <fullName evidence="5 6">5-(carboxyamino)imidazole ribonucleotide synthetase</fullName>
    </alternativeName>
</protein>
<dbReference type="InterPro" id="IPR011054">
    <property type="entry name" value="Rudment_hybrid_motif"/>
</dbReference>
<dbReference type="Proteomes" id="UP000286100">
    <property type="component" value="Unassembled WGS sequence"/>
</dbReference>
<reference evidence="8 9" key="1">
    <citation type="submission" date="2018-09" db="EMBL/GenBank/DDBJ databases">
        <authorList>
            <person name="Zhu H."/>
        </authorList>
    </citation>
    <scope>NUCLEOTIDE SEQUENCE [LARGE SCALE GENOMIC DNA]</scope>
    <source>
        <strain evidence="8 9">K2R01-6</strain>
    </source>
</reference>
<dbReference type="EMBL" id="QYUM01000004">
    <property type="protein sequence ID" value="RJF86061.1"/>
    <property type="molecule type" value="Genomic_DNA"/>
</dbReference>
<dbReference type="GO" id="GO:0005829">
    <property type="term" value="C:cytosol"/>
    <property type="evidence" value="ECO:0007669"/>
    <property type="project" value="TreeGrafter"/>
</dbReference>
<dbReference type="NCBIfam" id="NF004679">
    <property type="entry name" value="PRK06019.1-5"/>
    <property type="match status" value="1"/>
</dbReference>
<sequence>MSALKPGSTIGIIGGGQLGRMLAVAAAQLGYRCHVYAPDGDSVAAEVAAHFTQAAYDDEAALSRFADSVDVVTYEFENVPVAPLRALTQKVPVRPSPDALAVAQDRLSEKAFVTELGGRTAPWAPVSDRAELDAAIARVGTPAILKTARLGYDGKGQARLQSAADADAAWATIGGWPAILEGFVRFEREFSVIVARGIDGREVSWDPADNLHDHGILAHCVVPAGGIVERQAQEARLLAMRVAEKLDYVGVLTLEFFASAEGPVFNEMAPRVHNSGHWTIEGAVTSQFENHIRAVCGLPLGDTGLAARRVTMDNLIGEAADNWDVILADPTAHLHLYGKDEARPGRKMGHITRLEF</sequence>
<evidence type="ECO:0000256" key="4">
    <source>
        <dbReference type="ARBA" id="ARBA00022840"/>
    </source>
</evidence>
<dbReference type="GO" id="GO:0006189">
    <property type="term" value="P:'de novo' IMP biosynthetic process"/>
    <property type="evidence" value="ECO:0007669"/>
    <property type="project" value="UniProtKB-UniRule"/>
</dbReference>
<comment type="caution">
    <text evidence="8">The sequence shown here is derived from an EMBL/GenBank/DDBJ whole genome shotgun (WGS) entry which is preliminary data.</text>
</comment>
<evidence type="ECO:0000256" key="3">
    <source>
        <dbReference type="ARBA" id="ARBA00022755"/>
    </source>
</evidence>
<dbReference type="InterPro" id="IPR005875">
    <property type="entry name" value="PurK"/>
</dbReference>
<name>A0A418W7T0_9SPHN</name>
<keyword evidence="3 5" id="KW-0658">Purine biosynthesis</keyword>
<dbReference type="FunFam" id="3.40.50.20:FF:000016">
    <property type="entry name" value="N5-carboxyaminoimidazole ribonucleotide synthase"/>
    <property type="match status" value="1"/>
</dbReference>
<feature type="domain" description="ATP-grasp" evidence="7">
    <location>
        <begin position="110"/>
        <end position="296"/>
    </location>
</feature>
<dbReference type="NCBIfam" id="TIGR01161">
    <property type="entry name" value="purK"/>
    <property type="match status" value="1"/>
</dbReference>
<evidence type="ECO:0000313" key="9">
    <source>
        <dbReference type="Proteomes" id="UP000286100"/>
    </source>
</evidence>
<dbReference type="PANTHER" id="PTHR11609">
    <property type="entry name" value="PURINE BIOSYNTHESIS PROTEIN 6/7, PUR6/7"/>
    <property type="match status" value="1"/>
</dbReference>
<dbReference type="Gene3D" id="3.30.470.20">
    <property type="entry name" value="ATP-grasp fold, B domain"/>
    <property type="match status" value="1"/>
</dbReference>
<dbReference type="InterPro" id="IPR054350">
    <property type="entry name" value="PurT/PurK_preATP-grasp"/>
</dbReference>
<dbReference type="Pfam" id="PF17769">
    <property type="entry name" value="PurK_C"/>
    <property type="match status" value="1"/>
</dbReference>
<dbReference type="AlphaFoldDB" id="A0A418W7T0"/>
<comment type="pathway">
    <text evidence="5 6">Purine metabolism; IMP biosynthesis via de novo pathway; 5-amino-1-(5-phospho-D-ribosyl)imidazole-4-carboxylate from 5-amino-1-(5-phospho-D-ribosyl)imidazole (N5-CAIR route): step 1/2.</text>
</comment>
<dbReference type="GO" id="GO:0004638">
    <property type="term" value="F:phosphoribosylaminoimidazole carboxylase activity"/>
    <property type="evidence" value="ECO:0007669"/>
    <property type="project" value="InterPro"/>
</dbReference>
<comment type="function">
    <text evidence="6">Catalyzes the ATP-dependent conversion of 5-aminoimidazole ribonucleotide (AIR) and HCO(3)- to N5-carboxyaminoimidazole ribonucleotide (N5-CAIR).</text>
</comment>
<organism evidence="8 9">
    <name type="scientific">Sphingomonas cavernae</name>
    <dbReference type="NCBI Taxonomy" id="2320861"/>
    <lineage>
        <taxon>Bacteria</taxon>
        <taxon>Pseudomonadati</taxon>
        <taxon>Pseudomonadota</taxon>
        <taxon>Alphaproteobacteria</taxon>
        <taxon>Sphingomonadales</taxon>
        <taxon>Sphingomonadaceae</taxon>
        <taxon>Sphingomonas</taxon>
    </lineage>
</organism>
<evidence type="ECO:0000313" key="8">
    <source>
        <dbReference type="EMBL" id="RJF86061.1"/>
    </source>
</evidence>
<feature type="binding site" evidence="5">
    <location>
        <position position="212"/>
    </location>
    <ligand>
        <name>ATP</name>
        <dbReference type="ChEBI" id="CHEBI:30616"/>
    </ligand>
</feature>
<evidence type="ECO:0000256" key="1">
    <source>
        <dbReference type="ARBA" id="ARBA00022598"/>
    </source>
</evidence>
<feature type="binding site" evidence="5">
    <location>
        <position position="146"/>
    </location>
    <ligand>
        <name>ATP</name>
        <dbReference type="ChEBI" id="CHEBI:30616"/>
    </ligand>
</feature>
<dbReference type="Pfam" id="PF22660">
    <property type="entry name" value="RS_preATP-grasp-like"/>
    <property type="match status" value="1"/>
</dbReference>
<keyword evidence="4 5" id="KW-0067">ATP-binding</keyword>
<dbReference type="SUPFAM" id="SSF52440">
    <property type="entry name" value="PreATP-grasp domain"/>
    <property type="match status" value="1"/>
</dbReference>
<comment type="catalytic activity">
    <reaction evidence="5 6">
        <text>5-amino-1-(5-phospho-beta-D-ribosyl)imidazole + hydrogencarbonate + ATP = 5-carboxyamino-1-(5-phospho-D-ribosyl)imidazole + ADP + phosphate + 2 H(+)</text>
        <dbReference type="Rhea" id="RHEA:19317"/>
        <dbReference type="ChEBI" id="CHEBI:15378"/>
        <dbReference type="ChEBI" id="CHEBI:17544"/>
        <dbReference type="ChEBI" id="CHEBI:30616"/>
        <dbReference type="ChEBI" id="CHEBI:43474"/>
        <dbReference type="ChEBI" id="CHEBI:58730"/>
        <dbReference type="ChEBI" id="CHEBI:137981"/>
        <dbReference type="ChEBI" id="CHEBI:456216"/>
        <dbReference type="EC" id="6.3.4.18"/>
    </reaction>
</comment>
<evidence type="ECO:0000256" key="2">
    <source>
        <dbReference type="ARBA" id="ARBA00022741"/>
    </source>
</evidence>
<feature type="binding site" evidence="5">
    <location>
        <begin position="181"/>
        <end position="184"/>
    </location>
    <ligand>
        <name>ATP</name>
        <dbReference type="ChEBI" id="CHEBI:30616"/>
    </ligand>
</feature>
<dbReference type="GO" id="GO:0046872">
    <property type="term" value="F:metal ion binding"/>
    <property type="evidence" value="ECO:0007669"/>
    <property type="project" value="InterPro"/>
</dbReference>
<dbReference type="EC" id="6.3.4.18" evidence="5 6"/>
<dbReference type="OrthoDB" id="9804625at2"/>
<keyword evidence="2 5" id="KW-0547">Nucleotide-binding</keyword>
<comment type="similarity">
    <text evidence="5 6">Belongs to the PurK/PurT family.</text>
</comment>
<dbReference type="InterPro" id="IPR016185">
    <property type="entry name" value="PreATP-grasp_dom_sf"/>
</dbReference>
<dbReference type="GO" id="GO:0005524">
    <property type="term" value="F:ATP binding"/>
    <property type="evidence" value="ECO:0007669"/>
    <property type="project" value="UniProtKB-UniRule"/>
</dbReference>
<evidence type="ECO:0000256" key="5">
    <source>
        <dbReference type="HAMAP-Rule" id="MF_01928"/>
    </source>
</evidence>
<dbReference type="Pfam" id="PF02222">
    <property type="entry name" value="ATP-grasp"/>
    <property type="match status" value="1"/>
</dbReference>
<dbReference type="InterPro" id="IPR003135">
    <property type="entry name" value="ATP-grasp_carboxylate-amine"/>
</dbReference>
<gene>
    <name evidence="5 6" type="primary">purK</name>
    <name evidence="8" type="ORF">D3876_19740</name>
</gene>
<accession>A0A418W7T0</accession>
<comment type="function">
    <text evidence="5">Catalyzes the ATP-dependent conversion of 5-aminoimidazole ribonucleotide (AIR) and HCO(3)(-) to N5-carboxyaminoimidazole ribonucleotide (N5-CAIR).</text>
</comment>
<dbReference type="InterPro" id="IPR011761">
    <property type="entry name" value="ATP-grasp"/>
</dbReference>
<dbReference type="UniPathway" id="UPA00074">
    <property type="reaction ID" value="UER00942"/>
</dbReference>
<dbReference type="PROSITE" id="PS50975">
    <property type="entry name" value="ATP_GRASP"/>
    <property type="match status" value="1"/>
</dbReference>
<dbReference type="SUPFAM" id="SSF56059">
    <property type="entry name" value="Glutathione synthetase ATP-binding domain-like"/>
    <property type="match status" value="1"/>
</dbReference>
<proteinExistence type="inferred from homology"/>
<keyword evidence="9" id="KW-1185">Reference proteome</keyword>
<dbReference type="SUPFAM" id="SSF51246">
    <property type="entry name" value="Rudiment single hybrid motif"/>
    <property type="match status" value="1"/>
</dbReference>
<feature type="binding site" evidence="5">
    <location>
        <position position="106"/>
    </location>
    <ligand>
        <name>ATP</name>
        <dbReference type="ChEBI" id="CHEBI:30616"/>
    </ligand>
</feature>
<feature type="binding site" evidence="5">
    <location>
        <position position="189"/>
    </location>
    <ligand>
        <name>ATP</name>
        <dbReference type="ChEBI" id="CHEBI:30616"/>
    </ligand>
</feature>
<dbReference type="RefSeq" id="WP_119765418.1">
    <property type="nucleotide sequence ID" value="NZ_QYUM01000004.1"/>
</dbReference>
<dbReference type="HAMAP" id="MF_01928">
    <property type="entry name" value="PurK"/>
    <property type="match status" value="1"/>
</dbReference>
<comment type="subunit">
    <text evidence="5 6">Homodimer.</text>
</comment>
<dbReference type="Gene3D" id="3.40.50.20">
    <property type="match status" value="1"/>
</dbReference>
<dbReference type="InterPro" id="IPR013815">
    <property type="entry name" value="ATP_grasp_subdomain_1"/>
</dbReference>
<dbReference type="InterPro" id="IPR040686">
    <property type="entry name" value="PurK_C"/>
</dbReference>